<reference evidence="2 3" key="1">
    <citation type="submission" date="2021-03" db="EMBL/GenBank/DDBJ databases">
        <title>Genomic Encyclopedia of Type Strains, Phase IV (KMG-IV): sequencing the most valuable type-strain genomes for metagenomic binning, comparative biology and taxonomic classification.</title>
        <authorList>
            <person name="Goeker M."/>
        </authorList>
    </citation>
    <scope>NUCLEOTIDE SEQUENCE [LARGE SCALE GENOMIC DNA]</scope>
    <source>
        <strain evidence="2 3">DSM 40499</strain>
    </source>
</reference>
<comment type="caution">
    <text evidence="2">The sequence shown here is derived from an EMBL/GenBank/DDBJ whole genome shotgun (WGS) entry which is preliminary data.</text>
</comment>
<protein>
    <submittedName>
        <fullName evidence="2">Uncharacterized protein</fullName>
    </submittedName>
</protein>
<evidence type="ECO:0000313" key="2">
    <source>
        <dbReference type="EMBL" id="MBP2054966.1"/>
    </source>
</evidence>
<evidence type="ECO:0000313" key="3">
    <source>
        <dbReference type="Proteomes" id="UP001519309"/>
    </source>
</evidence>
<gene>
    <name evidence="2" type="ORF">J2Z21_007978</name>
</gene>
<dbReference type="EMBL" id="JAGGLP010000025">
    <property type="protein sequence ID" value="MBP2054966.1"/>
    <property type="molecule type" value="Genomic_DNA"/>
</dbReference>
<dbReference type="Proteomes" id="UP001519309">
    <property type="component" value="Unassembled WGS sequence"/>
</dbReference>
<name>A0ABS4M5L9_9ACTN</name>
<accession>A0ABS4M5L9</accession>
<feature type="region of interest" description="Disordered" evidence="1">
    <location>
        <begin position="1"/>
        <end position="31"/>
    </location>
</feature>
<sequence length="31" mass="3431">MPDDAQAIGPRRPVRAHITGPHLSTPKPREE</sequence>
<proteinExistence type="predicted"/>
<organism evidence="2 3">
    <name type="scientific">Streptomyces griseochromogenes</name>
    <dbReference type="NCBI Taxonomy" id="68214"/>
    <lineage>
        <taxon>Bacteria</taxon>
        <taxon>Bacillati</taxon>
        <taxon>Actinomycetota</taxon>
        <taxon>Actinomycetes</taxon>
        <taxon>Kitasatosporales</taxon>
        <taxon>Streptomycetaceae</taxon>
        <taxon>Streptomyces</taxon>
    </lineage>
</organism>
<keyword evidence="3" id="KW-1185">Reference proteome</keyword>
<evidence type="ECO:0000256" key="1">
    <source>
        <dbReference type="SAM" id="MobiDB-lite"/>
    </source>
</evidence>